<feature type="compositionally biased region" description="Basic residues" evidence="1">
    <location>
        <begin position="87"/>
        <end position="104"/>
    </location>
</feature>
<evidence type="ECO:0000256" key="1">
    <source>
        <dbReference type="SAM" id="MobiDB-lite"/>
    </source>
</evidence>
<sequence>MTIMTISDNKIKSNSHRYAKKAYFMKSYGGGTKNKSASPIFPISVYVVNLHTNHKNTKPTKPQITQQKLHITHQKFKIVPLIEKPKKNQTKKHRHNLKKMRYKNPKFPFHNQFPHYKTQ</sequence>
<feature type="region of interest" description="Disordered" evidence="1">
    <location>
        <begin position="85"/>
        <end position="119"/>
    </location>
</feature>
<organism evidence="2">
    <name type="scientific">Siphoviridae sp. ctTC45</name>
    <dbReference type="NCBI Taxonomy" id="2827573"/>
    <lineage>
        <taxon>Viruses</taxon>
        <taxon>Duplodnaviria</taxon>
        <taxon>Heunggongvirae</taxon>
        <taxon>Uroviricota</taxon>
        <taxon>Caudoviricetes</taxon>
    </lineage>
</organism>
<dbReference type="EMBL" id="BK015895">
    <property type="protein sequence ID" value="DAD72246.1"/>
    <property type="molecule type" value="Genomic_DNA"/>
</dbReference>
<evidence type="ECO:0000313" key="2">
    <source>
        <dbReference type="EMBL" id="DAD72246.1"/>
    </source>
</evidence>
<name>A0A8S5LQM4_9CAUD</name>
<protein>
    <submittedName>
        <fullName evidence="2">Uncharacterized protein</fullName>
    </submittedName>
</protein>
<reference evidence="2" key="1">
    <citation type="journal article" date="2021" name="Proc. Natl. Acad. Sci. U.S.A.">
        <title>A Catalog of Tens of Thousands of Viruses from Human Metagenomes Reveals Hidden Associations with Chronic Diseases.</title>
        <authorList>
            <person name="Tisza M.J."/>
            <person name="Buck C.B."/>
        </authorList>
    </citation>
    <scope>NUCLEOTIDE SEQUENCE</scope>
    <source>
        <strain evidence="2">CtTC45</strain>
    </source>
</reference>
<accession>A0A8S5LQM4</accession>
<proteinExistence type="predicted"/>